<dbReference type="AlphaFoldDB" id="A0AA40A9Z2"/>
<gene>
    <name evidence="1" type="ORF">B0H67DRAFT_586399</name>
</gene>
<comment type="caution">
    <text evidence="1">The sequence shown here is derived from an EMBL/GenBank/DDBJ whole genome shotgun (WGS) entry which is preliminary data.</text>
</comment>
<sequence>MLEIQMPSAPPSKISESPLFKELRESIALETIAFTFGCGGTIPIVSSLPDAAPEPTSSDPDKLRSTASLPIDLRWDPHDGSTPARQAKLTFPLEPTHEHNLDQLLQDMQPATFGLGGKDVYDESYRKALKLDPTRFSSTLNPYTLGIIDTISQALLPSLRHAKQTRAVKAELYKLNIYSGPSGQLGGYNVLDPRQLPLYQTIHKLMHDEEGWENGGWIGFNCAHVYPHTTKSPLNFVAPDNLKGADMLVYEIFSSLGLEIHFRPVVSDPQYTQYVEVDSEELDESGKPVKTNWEEREPPPLIGEYLGLTLWHGEIESQQTEMYATWSGEDPQQWTRQDKGDGPRPGFIDFGQVHWLNDFGHEEPQISWIAYGNQAEGLMTYSSLAMIVKVPAGGAKKAGQVIEDGIQPETVAEDQDS</sequence>
<reference evidence="1" key="1">
    <citation type="submission" date="2023-06" db="EMBL/GenBank/DDBJ databases">
        <title>Genome-scale phylogeny and comparative genomics of the fungal order Sordariales.</title>
        <authorList>
            <consortium name="Lawrence Berkeley National Laboratory"/>
            <person name="Hensen N."/>
            <person name="Bonometti L."/>
            <person name="Westerberg I."/>
            <person name="Brannstrom I.O."/>
            <person name="Guillou S."/>
            <person name="Cros-Aarteil S."/>
            <person name="Calhoun S."/>
            <person name="Haridas S."/>
            <person name="Kuo A."/>
            <person name="Mondo S."/>
            <person name="Pangilinan J."/>
            <person name="Riley R."/>
            <person name="Labutti K."/>
            <person name="Andreopoulos B."/>
            <person name="Lipzen A."/>
            <person name="Chen C."/>
            <person name="Yanf M."/>
            <person name="Daum C."/>
            <person name="Ng V."/>
            <person name="Clum A."/>
            <person name="Steindorff A."/>
            <person name="Ohm R."/>
            <person name="Martin F."/>
            <person name="Silar P."/>
            <person name="Natvig D."/>
            <person name="Lalanne C."/>
            <person name="Gautier V."/>
            <person name="Ament-Velasquez S.L."/>
            <person name="Kruys A."/>
            <person name="Hutchinson M.I."/>
            <person name="Powell A.J."/>
            <person name="Barry K."/>
            <person name="Miller A.N."/>
            <person name="Grigoriev I.V."/>
            <person name="Debuchy R."/>
            <person name="Gladieux P."/>
            <person name="Thoren M.H."/>
            <person name="Johannesson H."/>
        </authorList>
    </citation>
    <scope>NUCLEOTIDE SEQUENCE</scope>
    <source>
        <strain evidence="1">SMH4607-1</strain>
    </source>
</reference>
<protein>
    <submittedName>
        <fullName evidence="1">Uncharacterized protein</fullName>
    </submittedName>
</protein>
<evidence type="ECO:0000313" key="2">
    <source>
        <dbReference type="Proteomes" id="UP001172102"/>
    </source>
</evidence>
<proteinExistence type="predicted"/>
<keyword evidence="2" id="KW-1185">Reference proteome</keyword>
<accession>A0AA40A9Z2</accession>
<organism evidence="1 2">
    <name type="scientific">Lasiosphaeris hirsuta</name>
    <dbReference type="NCBI Taxonomy" id="260670"/>
    <lineage>
        <taxon>Eukaryota</taxon>
        <taxon>Fungi</taxon>
        <taxon>Dikarya</taxon>
        <taxon>Ascomycota</taxon>
        <taxon>Pezizomycotina</taxon>
        <taxon>Sordariomycetes</taxon>
        <taxon>Sordariomycetidae</taxon>
        <taxon>Sordariales</taxon>
        <taxon>Lasiosphaeriaceae</taxon>
        <taxon>Lasiosphaeris</taxon>
    </lineage>
</organism>
<dbReference type="EMBL" id="JAUKUA010000005">
    <property type="protein sequence ID" value="KAK0711838.1"/>
    <property type="molecule type" value="Genomic_DNA"/>
</dbReference>
<evidence type="ECO:0000313" key="1">
    <source>
        <dbReference type="EMBL" id="KAK0711838.1"/>
    </source>
</evidence>
<name>A0AA40A9Z2_9PEZI</name>
<dbReference type="Proteomes" id="UP001172102">
    <property type="component" value="Unassembled WGS sequence"/>
</dbReference>